<dbReference type="PANTHER" id="PTHR45934:SF9">
    <property type="entry name" value="FAD_NAD(P)-BINDING OXIDOREDUCTASE FAMILY PROTEIN"/>
    <property type="match status" value="1"/>
</dbReference>
<dbReference type="SUPFAM" id="SSF51905">
    <property type="entry name" value="FAD/NAD(P)-binding domain"/>
    <property type="match status" value="1"/>
</dbReference>
<protein>
    <recommendedName>
        <fullName evidence="4">FAD-binding domain-containing protein</fullName>
    </recommendedName>
</protein>
<feature type="domain" description="FAD-binding" evidence="4">
    <location>
        <begin position="56"/>
        <end position="125"/>
    </location>
</feature>
<dbReference type="Gene3D" id="3.30.9.30">
    <property type="match status" value="1"/>
</dbReference>
<gene>
    <name evidence="5" type="ORF">Nepgr_011384</name>
</gene>
<keyword evidence="2" id="KW-0503">Monooxygenase</keyword>
<accession>A0AAD3SE37</accession>
<dbReference type="EMBL" id="BSYO01000009">
    <property type="protein sequence ID" value="GMH09543.1"/>
    <property type="molecule type" value="Genomic_DNA"/>
</dbReference>
<name>A0AAD3SE37_NEPGR</name>
<dbReference type="AlphaFoldDB" id="A0AAD3SE37"/>
<dbReference type="Pfam" id="PF01494">
    <property type="entry name" value="FAD_binding_3"/>
    <property type="match status" value="1"/>
</dbReference>
<dbReference type="Proteomes" id="UP001279734">
    <property type="component" value="Unassembled WGS sequence"/>
</dbReference>
<reference evidence="5" key="1">
    <citation type="submission" date="2023-05" db="EMBL/GenBank/DDBJ databases">
        <title>Nepenthes gracilis genome sequencing.</title>
        <authorList>
            <person name="Fukushima K."/>
        </authorList>
    </citation>
    <scope>NUCLEOTIDE SEQUENCE</scope>
    <source>
        <strain evidence="5">SING2019-196</strain>
    </source>
</reference>
<dbReference type="PANTHER" id="PTHR45934">
    <property type="entry name" value="FAD/NAD(P)-BINDING OXIDOREDUCTASE FAMILY PROTEIN"/>
    <property type="match status" value="1"/>
</dbReference>
<sequence length="201" mass="23012">MATNHHFISISFSQSLIYSPLSLQSNKRSNNIQFRNRSKPIRLSTVKAHGAVQKEDIVIVGAGIAGLATALSLHRLGIQSLVLEQASSLRAGGTSLTLFKNGWRILDAMGVGDDLRSQFLEIQGIVMKTERGRELRSFRFKDEDKSQEVRAVERKYYFKLSLISYLRVLFNSHQNWQRLRKPDRVKLFWSLSMALSYLQRL</sequence>
<comment type="similarity">
    <text evidence="3">Belongs to the 3-hydroxybenzoate 6-hydroxylase family.</text>
</comment>
<proteinExistence type="inferred from homology"/>
<evidence type="ECO:0000313" key="5">
    <source>
        <dbReference type="EMBL" id="GMH09543.1"/>
    </source>
</evidence>
<comment type="caution">
    <text evidence="5">The sequence shown here is derived from an EMBL/GenBank/DDBJ whole genome shotgun (WGS) entry which is preliminary data.</text>
</comment>
<dbReference type="InterPro" id="IPR002938">
    <property type="entry name" value="FAD-bd"/>
</dbReference>
<dbReference type="GO" id="GO:0004497">
    <property type="term" value="F:monooxygenase activity"/>
    <property type="evidence" value="ECO:0007669"/>
    <property type="project" value="UniProtKB-KW"/>
</dbReference>
<dbReference type="InterPro" id="IPR036188">
    <property type="entry name" value="FAD/NAD-bd_sf"/>
</dbReference>
<dbReference type="GO" id="GO:0071949">
    <property type="term" value="F:FAD binding"/>
    <property type="evidence" value="ECO:0007669"/>
    <property type="project" value="InterPro"/>
</dbReference>
<dbReference type="Gene3D" id="3.50.50.60">
    <property type="entry name" value="FAD/NAD(P)-binding domain"/>
    <property type="match status" value="1"/>
</dbReference>
<dbReference type="InterPro" id="IPR044560">
    <property type="entry name" value="MOase"/>
</dbReference>
<evidence type="ECO:0000256" key="1">
    <source>
        <dbReference type="ARBA" id="ARBA00023002"/>
    </source>
</evidence>
<evidence type="ECO:0000256" key="3">
    <source>
        <dbReference type="ARBA" id="ARBA00024018"/>
    </source>
</evidence>
<evidence type="ECO:0000313" key="6">
    <source>
        <dbReference type="Proteomes" id="UP001279734"/>
    </source>
</evidence>
<keyword evidence="1" id="KW-0560">Oxidoreductase</keyword>
<keyword evidence="6" id="KW-1185">Reference proteome</keyword>
<evidence type="ECO:0000259" key="4">
    <source>
        <dbReference type="Pfam" id="PF01494"/>
    </source>
</evidence>
<evidence type="ECO:0000256" key="2">
    <source>
        <dbReference type="ARBA" id="ARBA00023033"/>
    </source>
</evidence>
<organism evidence="5 6">
    <name type="scientific">Nepenthes gracilis</name>
    <name type="common">Slender pitcher plant</name>
    <dbReference type="NCBI Taxonomy" id="150966"/>
    <lineage>
        <taxon>Eukaryota</taxon>
        <taxon>Viridiplantae</taxon>
        <taxon>Streptophyta</taxon>
        <taxon>Embryophyta</taxon>
        <taxon>Tracheophyta</taxon>
        <taxon>Spermatophyta</taxon>
        <taxon>Magnoliopsida</taxon>
        <taxon>eudicotyledons</taxon>
        <taxon>Gunneridae</taxon>
        <taxon>Pentapetalae</taxon>
        <taxon>Caryophyllales</taxon>
        <taxon>Nepenthaceae</taxon>
        <taxon>Nepenthes</taxon>
    </lineage>
</organism>